<proteinExistence type="predicted"/>
<dbReference type="RefSeq" id="WP_209557922.1">
    <property type="nucleotide sequence ID" value="NZ_JAEDXU010000006.1"/>
</dbReference>
<accession>A0ABS4CLY6</accession>
<evidence type="ECO:0000313" key="3">
    <source>
        <dbReference type="Proteomes" id="UP000673375"/>
    </source>
</evidence>
<evidence type="ECO:0008006" key="4">
    <source>
        <dbReference type="Google" id="ProtNLM"/>
    </source>
</evidence>
<feature type="transmembrane region" description="Helical" evidence="1">
    <location>
        <begin position="35"/>
        <end position="53"/>
    </location>
</feature>
<comment type="caution">
    <text evidence="2">The sequence shown here is derived from an EMBL/GenBank/DDBJ whole genome shotgun (WGS) entry which is preliminary data.</text>
</comment>
<dbReference type="InterPro" id="IPR025608">
    <property type="entry name" value="TcpE"/>
</dbReference>
<keyword evidence="1" id="KW-1133">Transmembrane helix</keyword>
<keyword evidence="1" id="KW-0472">Membrane</keyword>
<keyword evidence="3" id="KW-1185">Reference proteome</keyword>
<sequence length="130" mass="15666">MKQIFDYSKVLNEPVKIRQLTDNFYFKKPREIRKGVTFVVTFLILFIFFRGLINLISSFLPGALYAIYIFIPYNAMNLLFKLKFDYKSPWVYLKDLYYYTIKIQLPKRKYCNDEPVELNGKAIFEKVEDE</sequence>
<dbReference type="EMBL" id="JAEDXU010000006">
    <property type="protein sequence ID" value="MBP1047141.1"/>
    <property type="molecule type" value="Genomic_DNA"/>
</dbReference>
<organism evidence="2 3">
    <name type="scientific">Enterococcus larvae</name>
    <dbReference type="NCBI Taxonomy" id="2794352"/>
    <lineage>
        <taxon>Bacteria</taxon>
        <taxon>Bacillati</taxon>
        <taxon>Bacillota</taxon>
        <taxon>Bacilli</taxon>
        <taxon>Lactobacillales</taxon>
        <taxon>Enterococcaceae</taxon>
        <taxon>Enterococcus</taxon>
    </lineage>
</organism>
<reference evidence="2 3" key="1">
    <citation type="submission" date="2020-12" db="EMBL/GenBank/DDBJ databases">
        <title>Vagococcus allomyrinae sp. nov. and Enterococcus lavae sp. nov., isolated from the larvae of Allomyrina dichotoma.</title>
        <authorList>
            <person name="Lee S.D."/>
        </authorList>
    </citation>
    <scope>NUCLEOTIDE SEQUENCE [LARGE SCALE GENOMIC DNA]</scope>
    <source>
        <strain evidence="2 3">BWM-S5</strain>
    </source>
</reference>
<protein>
    <recommendedName>
        <fullName evidence="4">Conjugal transfer protein</fullName>
    </recommendedName>
</protein>
<feature type="transmembrane region" description="Helical" evidence="1">
    <location>
        <begin position="59"/>
        <end position="80"/>
    </location>
</feature>
<keyword evidence="1" id="KW-0812">Transmembrane</keyword>
<evidence type="ECO:0000256" key="1">
    <source>
        <dbReference type="SAM" id="Phobius"/>
    </source>
</evidence>
<dbReference type="Proteomes" id="UP000673375">
    <property type="component" value="Unassembled WGS sequence"/>
</dbReference>
<evidence type="ECO:0000313" key="2">
    <source>
        <dbReference type="EMBL" id="MBP1047141.1"/>
    </source>
</evidence>
<gene>
    <name evidence="2" type="ORF">I6N96_12740</name>
</gene>
<name>A0ABS4CLY6_9ENTE</name>
<dbReference type="Pfam" id="PF12648">
    <property type="entry name" value="TcpE"/>
    <property type="match status" value="1"/>
</dbReference>